<dbReference type="Proteomes" id="UP001633002">
    <property type="component" value="Unassembled WGS sequence"/>
</dbReference>
<reference evidence="2 3" key="1">
    <citation type="submission" date="2024-09" db="EMBL/GenBank/DDBJ databases">
        <title>Chromosome-scale assembly of Riccia sorocarpa.</title>
        <authorList>
            <person name="Paukszto L."/>
        </authorList>
    </citation>
    <scope>NUCLEOTIDE SEQUENCE [LARGE SCALE GENOMIC DNA]</scope>
    <source>
        <strain evidence="2">LP-2024</strain>
        <tissue evidence="2">Aerial parts of the thallus</tissue>
    </source>
</reference>
<protein>
    <submittedName>
        <fullName evidence="2">Uncharacterized protein</fullName>
    </submittedName>
</protein>
<proteinExistence type="predicted"/>
<gene>
    <name evidence="2" type="ORF">R1sor_020605</name>
</gene>
<organism evidence="2 3">
    <name type="scientific">Riccia sorocarpa</name>
    <dbReference type="NCBI Taxonomy" id="122646"/>
    <lineage>
        <taxon>Eukaryota</taxon>
        <taxon>Viridiplantae</taxon>
        <taxon>Streptophyta</taxon>
        <taxon>Embryophyta</taxon>
        <taxon>Marchantiophyta</taxon>
        <taxon>Marchantiopsida</taxon>
        <taxon>Marchantiidae</taxon>
        <taxon>Marchantiales</taxon>
        <taxon>Ricciaceae</taxon>
        <taxon>Riccia</taxon>
    </lineage>
</organism>
<name>A0ABD3GIW4_9MARC</name>
<evidence type="ECO:0000256" key="1">
    <source>
        <dbReference type="SAM" id="MobiDB-lite"/>
    </source>
</evidence>
<feature type="region of interest" description="Disordered" evidence="1">
    <location>
        <begin position="1"/>
        <end position="22"/>
    </location>
</feature>
<evidence type="ECO:0000313" key="3">
    <source>
        <dbReference type="Proteomes" id="UP001633002"/>
    </source>
</evidence>
<accession>A0ABD3GIW4</accession>
<keyword evidence="3" id="KW-1185">Reference proteome</keyword>
<feature type="compositionally biased region" description="Polar residues" evidence="1">
    <location>
        <begin position="1"/>
        <end position="14"/>
    </location>
</feature>
<evidence type="ECO:0000313" key="2">
    <source>
        <dbReference type="EMBL" id="KAL3677649.1"/>
    </source>
</evidence>
<dbReference type="EMBL" id="JBJQOH010000007">
    <property type="protein sequence ID" value="KAL3677649.1"/>
    <property type="molecule type" value="Genomic_DNA"/>
</dbReference>
<sequence length="235" mass="26492">MSNSSFSSRTTPHASDTPHVRDEPVQWTIVPFDRDPAKHLNPFINPASGPFSIPDAPIIEEVVEEESHGTAVVLKLILPGSLFGVVAALPADLKRQLFQLAESGLNSSEERANYANLADELLDRLRPAISCAEQLFLMEIPSTREFLDVLQSAPKARVPGIDGFTYEALRGFWDETDDDFTAMMTTCWLERFFPASMLEGVIKLIPKDLRQETLHHWGRIVHYKLLKRSSYKGWQ</sequence>
<dbReference type="AlphaFoldDB" id="A0ABD3GIW4"/>
<comment type="caution">
    <text evidence="2">The sequence shown here is derived from an EMBL/GenBank/DDBJ whole genome shotgun (WGS) entry which is preliminary data.</text>
</comment>